<dbReference type="InParanoid" id="A0A177CGI8"/>
<dbReference type="STRING" id="1460663.A0A177CGI8"/>
<dbReference type="InterPro" id="IPR019819">
    <property type="entry name" value="Carboxylesterase_B_CS"/>
</dbReference>
<feature type="region of interest" description="Disordered" evidence="4">
    <location>
        <begin position="477"/>
        <end position="513"/>
    </location>
</feature>
<evidence type="ECO:0000259" key="5">
    <source>
        <dbReference type="Pfam" id="PF00135"/>
    </source>
</evidence>
<dbReference type="InterPro" id="IPR002018">
    <property type="entry name" value="CarbesteraseB"/>
</dbReference>
<dbReference type="GeneID" id="28764386"/>
<sequence length="513" mass="54484">MRVFEFLAVGAALGLASKVERVVDLGYAKYKGRSVGDGTTQWLGMRYAAPPLGELRFRAPVDPLPSKPNTIQDASKPTKRFTVGEDCLFVNVFAPEGKKKGLPVMFFIQGGGFTSNSNANANGSDLARIGDMVVVSINYRVGPYGFLMGDEVVNGGGSTNNGIRDQLKALEWTKKHVSKFGGDPNHIILNGASAGATSIVILMGSPSVKGRKLFKGVIAESTALVQLKTLEEGQVQYDCLAKAAGCSGNSSLECLRKANTTALLTKACNFSPSSDKDILPSPLLMNAAYADTLRNTPSIFGTTADEGTDFAPNTTNSTAEFRGILAYIAPFLSSSALDGLVEMYASGPQPAFPNVGNYWRATSNAYGDIAFKCPTRAYAGQSSWVYDWVVPDPEDEASGSGAYHTVEKHAIWGPNNTDGNPPKSYRPGGVNAGVVPLMQGYVTSFVRWLDPNVGRAEGAPRWEKAKDGKTLRIGGYIGMSSSSSSDKPSGSRLVGLKKSLYGSNGPSSISWDT</sequence>
<feature type="signal peptide" evidence="3">
    <location>
        <begin position="1"/>
        <end position="16"/>
    </location>
</feature>
<comment type="similarity">
    <text evidence="1 3">Belongs to the type-B carboxylesterase/lipase family.</text>
</comment>
<name>A0A177CGI8_9PLEO</name>
<dbReference type="GO" id="GO:0016787">
    <property type="term" value="F:hydrolase activity"/>
    <property type="evidence" value="ECO:0007669"/>
    <property type="project" value="UniProtKB-KW"/>
</dbReference>
<dbReference type="Pfam" id="PF00135">
    <property type="entry name" value="COesterase"/>
    <property type="match status" value="1"/>
</dbReference>
<keyword evidence="3" id="KW-0732">Signal</keyword>
<keyword evidence="7" id="KW-1185">Reference proteome</keyword>
<evidence type="ECO:0000313" key="6">
    <source>
        <dbReference type="EMBL" id="OAG05969.1"/>
    </source>
</evidence>
<dbReference type="PANTHER" id="PTHR11559">
    <property type="entry name" value="CARBOXYLESTERASE"/>
    <property type="match status" value="1"/>
</dbReference>
<evidence type="ECO:0000256" key="1">
    <source>
        <dbReference type="ARBA" id="ARBA00005964"/>
    </source>
</evidence>
<feature type="compositionally biased region" description="Low complexity" evidence="4">
    <location>
        <begin position="478"/>
        <end position="491"/>
    </location>
</feature>
<feature type="domain" description="Carboxylesterase type B" evidence="5">
    <location>
        <begin position="22"/>
        <end position="471"/>
    </location>
</feature>
<dbReference type="EC" id="3.1.1.-" evidence="3"/>
<dbReference type="Proteomes" id="UP000077069">
    <property type="component" value="Unassembled WGS sequence"/>
</dbReference>
<feature type="compositionally biased region" description="Polar residues" evidence="4">
    <location>
        <begin position="501"/>
        <end position="513"/>
    </location>
</feature>
<evidence type="ECO:0000256" key="3">
    <source>
        <dbReference type="RuleBase" id="RU361235"/>
    </source>
</evidence>
<evidence type="ECO:0000256" key="2">
    <source>
        <dbReference type="ARBA" id="ARBA00022801"/>
    </source>
</evidence>
<gene>
    <name evidence="6" type="ORF">CC84DRAFT_1187053</name>
</gene>
<accession>A0A177CGI8</accession>
<dbReference type="ESTHER" id="9pleo-a0a177cgi8">
    <property type="family name" value="Fungal_carboxylesterase_lipase"/>
</dbReference>
<dbReference type="RefSeq" id="XP_018036334.1">
    <property type="nucleotide sequence ID" value="XM_018180900.1"/>
</dbReference>
<dbReference type="EMBL" id="KV441552">
    <property type="protein sequence ID" value="OAG05969.1"/>
    <property type="molecule type" value="Genomic_DNA"/>
</dbReference>
<dbReference type="InterPro" id="IPR019826">
    <property type="entry name" value="Carboxylesterase_B_AS"/>
</dbReference>
<dbReference type="InterPro" id="IPR029058">
    <property type="entry name" value="AB_hydrolase_fold"/>
</dbReference>
<protein>
    <recommendedName>
        <fullName evidence="3">Carboxylic ester hydrolase</fullName>
        <ecNumber evidence="3">3.1.1.-</ecNumber>
    </recommendedName>
</protein>
<dbReference type="OrthoDB" id="408631at2759"/>
<reference evidence="6 7" key="1">
    <citation type="submission" date="2016-05" db="EMBL/GenBank/DDBJ databases">
        <title>Comparative analysis of secretome profiles of manganese(II)-oxidizing ascomycete fungi.</title>
        <authorList>
            <consortium name="DOE Joint Genome Institute"/>
            <person name="Zeiner C.A."/>
            <person name="Purvine S.O."/>
            <person name="Zink E.M."/>
            <person name="Wu S."/>
            <person name="Pasa-Tolic L."/>
            <person name="Chaput D.L."/>
            <person name="Haridas S."/>
            <person name="Grigoriev I.V."/>
            <person name="Santelli C.M."/>
            <person name="Hansel C.M."/>
        </authorList>
    </citation>
    <scope>NUCLEOTIDE SEQUENCE [LARGE SCALE GENOMIC DNA]</scope>
    <source>
        <strain evidence="6 7">AP3s5-JAC2a</strain>
    </source>
</reference>
<evidence type="ECO:0000256" key="4">
    <source>
        <dbReference type="SAM" id="MobiDB-lite"/>
    </source>
</evidence>
<dbReference type="InterPro" id="IPR050309">
    <property type="entry name" value="Type-B_Carboxylest/Lipase"/>
</dbReference>
<proteinExistence type="inferred from homology"/>
<dbReference type="PROSITE" id="PS00122">
    <property type="entry name" value="CARBOXYLESTERASE_B_1"/>
    <property type="match status" value="1"/>
</dbReference>
<dbReference type="SUPFAM" id="SSF53474">
    <property type="entry name" value="alpha/beta-Hydrolases"/>
    <property type="match status" value="1"/>
</dbReference>
<dbReference type="Gene3D" id="3.40.50.1820">
    <property type="entry name" value="alpha/beta hydrolase"/>
    <property type="match status" value="1"/>
</dbReference>
<dbReference type="PROSITE" id="PS00941">
    <property type="entry name" value="CARBOXYLESTERASE_B_2"/>
    <property type="match status" value="1"/>
</dbReference>
<evidence type="ECO:0000313" key="7">
    <source>
        <dbReference type="Proteomes" id="UP000077069"/>
    </source>
</evidence>
<keyword evidence="2 3" id="KW-0378">Hydrolase</keyword>
<feature type="chain" id="PRO_5007948954" description="Carboxylic ester hydrolase" evidence="3">
    <location>
        <begin position="17"/>
        <end position="513"/>
    </location>
</feature>
<organism evidence="6 7">
    <name type="scientific">Paraphaeosphaeria sporulosa</name>
    <dbReference type="NCBI Taxonomy" id="1460663"/>
    <lineage>
        <taxon>Eukaryota</taxon>
        <taxon>Fungi</taxon>
        <taxon>Dikarya</taxon>
        <taxon>Ascomycota</taxon>
        <taxon>Pezizomycotina</taxon>
        <taxon>Dothideomycetes</taxon>
        <taxon>Pleosporomycetidae</taxon>
        <taxon>Pleosporales</taxon>
        <taxon>Massarineae</taxon>
        <taxon>Didymosphaeriaceae</taxon>
        <taxon>Paraphaeosphaeria</taxon>
    </lineage>
</organism>
<dbReference type="AlphaFoldDB" id="A0A177CGI8"/>